<dbReference type="SUPFAM" id="SSF50969">
    <property type="entry name" value="YVTN repeat-like/Quinoprotein amine dehydrogenase"/>
    <property type="match status" value="1"/>
</dbReference>
<comment type="caution">
    <text evidence="1">The sequence shown here is derived from an EMBL/GenBank/DDBJ whole genome shotgun (WGS) entry which is preliminary data.</text>
</comment>
<gene>
    <name evidence="1" type="ORF">ACFSKL_14525</name>
</gene>
<dbReference type="Gene3D" id="2.130.10.10">
    <property type="entry name" value="YVTN repeat-like/Quinoprotein amine dehydrogenase"/>
    <property type="match status" value="1"/>
</dbReference>
<reference evidence="2" key="1">
    <citation type="journal article" date="2019" name="Int. J. Syst. Evol. Microbiol.">
        <title>The Global Catalogue of Microorganisms (GCM) 10K type strain sequencing project: providing services to taxonomists for standard genome sequencing and annotation.</title>
        <authorList>
            <consortium name="The Broad Institute Genomics Platform"/>
            <consortium name="The Broad Institute Genome Sequencing Center for Infectious Disease"/>
            <person name="Wu L."/>
            <person name="Ma J."/>
        </authorList>
    </citation>
    <scope>NUCLEOTIDE SEQUENCE [LARGE SCALE GENOMIC DNA]</scope>
    <source>
        <strain evidence="2">CGMCC 1.15180</strain>
    </source>
</reference>
<dbReference type="Pfam" id="PF16819">
    <property type="entry name" value="DUF5074"/>
    <property type="match status" value="1"/>
</dbReference>
<accession>A0ABW4VMT4</accession>
<organism evidence="1 2">
    <name type="scientific">Belliella marina</name>
    <dbReference type="NCBI Taxonomy" id="1644146"/>
    <lineage>
        <taxon>Bacteria</taxon>
        <taxon>Pseudomonadati</taxon>
        <taxon>Bacteroidota</taxon>
        <taxon>Cytophagia</taxon>
        <taxon>Cytophagales</taxon>
        <taxon>Cyclobacteriaceae</taxon>
        <taxon>Belliella</taxon>
    </lineage>
</organism>
<dbReference type="InterPro" id="IPR031815">
    <property type="entry name" value="DUF5074"/>
</dbReference>
<sequence length="448" mass="49112">MTNIERIKLLCISVFGLFALHSCADKDDYMPSLPNGTIVVESGLNAIAQGDTLVLTAEIESLSESTFYWSVDGKKVSDETVFLFFTEELGLHQIKLNIENTDGSSDDAIEVEVYGKYRFGTFVLNEGNMTSGNGSLIFISPQGYITEKAYYEANGTNLGSTSQDLFISGERIYIVSQNGNKSGGDGILVVADSETLVKKAAYQEELETLSWPSHVATLGTDDVYIRDNAGVHLFNTSSKDLILVKGTERALKNRMAVVKDKVFVPFQNSVKVIEQGKDSISYSIDFGANVTGVIKSSDNNIWVSTSGFPSKINKIDASDYSVIKTNEISEINLGAGWGATPAISAVGDTLYFSNANTTIYRHIFASNTTLKMTNVKDHVENANIVYNNLAVHPKSGQVYINTIKGYGMDYLINDISVFDFGQEAGGLVKKYKDYTDFPAGIFFTYDYE</sequence>
<name>A0ABW4VMT4_9BACT</name>
<evidence type="ECO:0000313" key="1">
    <source>
        <dbReference type="EMBL" id="MFD2036017.1"/>
    </source>
</evidence>
<protein>
    <submittedName>
        <fullName evidence="1">DUF5074 domain-containing protein</fullName>
    </submittedName>
</protein>
<dbReference type="Proteomes" id="UP001597361">
    <property type="component" value="Unassembled WGS sequence"/>
</dbReference>
<evidence type="ECO:0000313" key="2">
    <source>
        <dbReference type="Proteomes" id="UP001597361"/>
    </source>
</evidence>
<dbReference type="InterPro" id="IPR015943">
    <property type="entry name" value="WD40/YVTN_repeat-like_dom_sf"/>
</dbReference>
<proteinExistence type="predicted"/>
<keyword evidence="2" id="KW-1185">Reference proteome</keyword>
<dbReference type="RefSeq" id="WP_376887043.1">
    <property type="nucleotide sequence ID" value="NZ_JBHUHR010000039.1"/>
</dbReference>
<dbReference type="EMBL" id="JBHUHR010000039">
    <property type="protein sequence ID" value="MFD2036017.1"/>
    <property type="molecule type" value="Genomic_DNA"/>
</dbReference>
<dbReference type="InterPro" id="IPR011044">
    <property type="entry name" value="Quino_amine_DH_bsu"/>
</dbReference>